<keyword evidence="6" id="KW-0493">Microtubule</keyword>
<gene>
    <name evidence="24" type="ORF">Bca52824_075941</name>
</gene>
<dbReference type="GO" id="GO:0046872">
    <property type="term" value="F:metal ion binding"/>
    <property type="evidence" value="ECO:0007669"/>
    <property type="project" value="UniProtKB-KW"/>
</dbReference>
<keyword evidence="7" id="KW-0479">Metal-binding</keyword>
<dbReference type="GO" id="GO:0016887">
    <property type="term" value="F:ATP hydrolysis activity"/>
    <property type="evidence" value="ECO:0007669"/>
    <property type="project" value="UniProtKB-ARBA"/>
</dbReference>
<evidence type="ECO:0000256" key="1">
    <source>
        <dbReference type="ARBA" id="ARBA00001936"/>
    </source>
</evidence>
<feature type="region of interest" description="Disordered" evidence="20">
    <location>
        <begin position="937"/>
        <end position="1004"/>
    </location>
</feature>
<evidence type="ECO:0000256" key="2">
    <source>
        <dbReference type="ARBA" id="ARBA00001946"/>
    </source>
</evidence>
<dbReference type="Proteomes" id="UP000886595">
    <property type="component" value="Unassembled WGS sequence"/>
</dbReference>
<dbReference type="SMART" id="SM00129">
    <property type="entry name" value="KISc"/>
    <property type="match status" value="1"/>
</dbReference>
<dbReference type="PROSITE" id="PS50021">
    <property type="entry name" value="CH"/>
    <property type="match status" value="1"/>
</dbReference>
<dbReference type="Pfam" id="PF00307">
    <property type="entry name" value="CH"/>
    <property type="match status" value="1"/>
</dbReference>
<feature type="domain" description="Kinesin motor" evidence="22">
    <location>
        <begin position="401"/>
        <end position="732"/>
    </location>
</feature>
<feature type="compositionally biased region" description="Polar residues" evidence="20">
    <location>
        <begin position="789"/>
        <end position="798"/>
    </location>
</feature>
<feature type="compositionally biased region" description="Polar residues" evidence="20">
    <location>
        <begin position="976"/>
        <end position="1000"/>
    </location>
</feature>
<accession>A0A8X7PTU0</accession>
<feature type="domain" description="PPM-type phosphatase" evidence="23">
    <location>
        <begin position="1026"/>
        <end position="1309"/>
    </location>
</feature>
<evidence type="ECO:0000256" key="14">
    <source>
        <dbReference type="ARBA" id="ARBA00023175"/>
    </source>
</evidence>
<evidence type="ECO:0000256" key="17">
    <source>
        <dbReference type="ARBA" id="ARBA00048336"/>
    </source>
</evidence>
<evidence type="ECO:0000256" key="8">
    <source>
        <dbReference type="ARBA" id="ARBA00022741"/>
    </source>
</evidence>
<evidence type="ECO:0000256" key="4">
    <source>
        <dbReference type="ARBA" id="ARBA00010899"/>
    </source>
</evidence>
<dbReference type="InterPro" id="IPR036872">
    <property type="entry name" value="CH_dom_sf"/>
</dbReference>
<keyword evidence="11" id="KW-0460">Magnesium</keyword>
<feature type="compositionally biased region" description="Polar residues" evidence="20">
    <location>
        <begin position="813"/>
        <end position="824"/>
    </location>
</feature>
<feature type="binding site" evidence="18">
    <location>
        <begin position="484"/>
        <end position="491"/>
    </location>
    <ligand>
        <name>ATP</name>
        <dbReference type="ChEBI" id="CHEBI:30616"/>
    </ligand>
</feature>
<comment type="similarity">
    <text evidence="3">Belongs to the PP2C family.</text>
</comment>
<dbReference type="GO" id="GO:0004722">
    <property type="term" value="F:protein serine/threonine phosphatase activity"/>
    <property type="evidence" value="ECO:0007669"/>
    <property type="project" value="UniProtKB-EC"/>
</dbReference>
<dbReference type="FunFam" id="3.40.850.10:FF:000045">
    <property type="entry name" value="Kinesin-like protein KIN-14I isoform A"/>
    <property type="match status" value="1"/>
</dbReference>
<dbReference type="GO" id="GO:0005874">
    <property type="term" value="C:microtubule"/>
    <property type="evidence" value="ECO:0007669"/>
    <property type="project" value="UniProtKB-KW"/>
</dbReference>
<feature type="compositionally biased region" description="Acidic residues" evidence="20">
    <location>
        <begin position="904"/>
        <end position="914"/>
    </location>
</feature>
<evidence type="ECO:0000256" key="13">
    <source>
        <dbReference type="ARBA" id="ARBA00023054"/>
    </source>
</evidence>
<dbReference type="SUPFAM" id="SSF52540">
    <property type="entry name" value="P-loop containing nucleoside triphosphate hydrolases"/>
    <property type="match status" value="1"/>
</dbReference>
<feature type="compositionally biased region" description="Polar residues" evidence="20">
    <location>
        <begin position="832"/>
        <end position="841"/>
    </location>
</feature>
<dbReference type="SMART" id="SM00033">
    <property type="entry name" value="CH"/>
    <property type="match status" value="1"/>
</dbReference>
<dbReference type="InterPro" id="IPR001932">
    <property type="entry name" value="PPM-type_phosphatase-like_dom"/>
</dbReference>
<evidence type="ECO:0000256" key="15">
    <source>
        <dbReference type="ARBA" id="ARBA00023211"/>
    </source>
</evidence>
<dbReference type="GO" id="GO:0008017">
    <property type="term" value="F:microtubule binding"/>
    <property type="evidence" value="ECO:0007669"/>
    <property type="project" value="InterPro"/>
</dbReference>
<evidence type="ECO:0000256" key="6">
    <source>
        <dbReference type="ARBA" id="ARBA00022701"/>
    </source>
</evidence>
<dbReference type="OrthoDB" id="3176171at2759"/>
<dbReference type="SUPFAM" id="SSF81606">
    <property type="entry name" value="PP2C-like"/>
    <property type="match status" value="1"/>
</dbReference>
<dbReference type="GO" id="GO:0005524">
    <property type="term" value="F:ATP binding"/>
    <property type="evidence" value="ECO:0007669"/>
    <property type="project" value="UniProtKB-UniRule"/>
</dbReference>
<comment type="similarity">
    <text evidence="4">Belongs to the TRAFAC class myosin-kinesin ATPase superfamily. Kinesin family. KIN-14 subfamily.</text>
</comment>
<dbReference type="PRINTS" id="PR00380">
    <property type="entry name" value="KINESINHEAVY"/>
</dbReference>
<evidence type="ECO:0000256" key="10">
    <source>
        <dbReference type="ARBA" id="ARBA00022840"/>
    </source>
</evidence>
<dbReference type="InterPro" id="IPR036457">
    <property type="entry name" value="PPM-type-like_dom_sf"/>
</dbReference>
<feature type="coiled-coil region" evidence="19">
    <location>
        <begin position="739"/>
        <end position="766"/>
    </location>
</feature>
<feature type="compositionally biased region" description="Low complexity" evidence="20">
    <location>
        <begin position="940"/>
        <end position="949"/>
    </location>
</feature>
<evidence type="ECO:0000256" key="11">
    <source>
        <dbReference type="ARBA" id="ARBA00022842"/>
    </source>
</evidence>
<dbReference type="EMBL" id="JAAMPC010000015">
    <property type="protein sequence ID" value="KAG2256647.1"/>
    <property type="molecule type" value="Genomic_DNA"/>
</dbReference>
<dbReference type="CDD" id="cd21203">
    <property type="entry name" value="CH_AtKIN14-like"/>
    <property type="match status" value="1"/>
</dbReference>
<reference evidence="24 25" key="1">
    <citation type="submission" date="2020-02" db="EMBL/GenBank/DDBJ databases">
        <authorList>
            <person name="Ma Q."/>
            <person name="Huang Y."/>
            <person name="Song X."/>
            <person name="Pei D."/>
        </authorList>
    </citation>
    <scope>NUCLEOTIDE SEQUENCE [LARGE SCALE GENOMIC DNA]</scope>
    <source>
        <strain evidence="24">Sxm20200214</strain>
        <tissue evidence="24">Leaf</tissue>
    </source>
</reference>
<evidence type="ECO:0000256" key="5">
    <source>
        <dbReference type="ARBA" id="ARBA00013081"/>
    </source>
</evidence>
<organism evidence="24 25">
    <name type="scientific">Brassica carinata</name>
    <name type="common">Ethiopian mustard</name>
    <name type="synonym">Abyssinian cabbage</name>
    <dbReference type="NCBI Taxonomy" id="52824"/>
    <lineage>
        <taxon>Eukaryota</taxon>
        <taxon>Viridiplantae</taxon>
        <taxon>Streptophyta</taxon>
        <taxon>Embryophyta</taxon>
        <taxon>Tracheophyta</taxon>
        <taxon>Spermatophyta</taxon>
        <taxon>Magnoliopsida</taxon>
        <taxon>eudicotyledons</taxon>
        <taxon>Gunneridae</taxon>
        <taxon>Pentapetalae</taxon>
        <taxon>rosids</taxon>
        <taxon>malvids</taxon>
        <taxon>Brassicales</taxon>
        <taxon>Brassicaceae</taxon>
        <taxon>Brassiceae</taxon>
        <taxon>Brassica</taxon>
    </lineage>
</organism>
<keyword evidence="14 18" id="KW-0505">Motor protein</keyword>
<comment type="catalytic activity">
    <reaction evidence="16">
        <text>O-phospho-L-seryl-[protein] + H2O = L-seryl-[protein] + phosphate</text>
        <dbReference type="Rhea" id="RHEA:20629"/>
        <dbReference type="Rhea" id="RHEA-COMP:9863"/>
        <dbReference type="Rhea" id="RHEA-COMP:11604"/>
        <dbReference type="ChEBI" id="CHEBI:15377"/>
        <dbReference type="ChEBI" id="CHEBI:29999"/>
        <dbReference type="ChEBI" id="CHEBI:43474"/>
        <dbReference type="ChEBI" id="CHEBI:83421"/>
        <dbReference type="EC" id="3.1.3.16"/>
    </reaction>
</comment>
<keyword evidence="13 19" id="KW-0175">Coiled coil</keyword>
<evidence type="ECO:0000256" key="3">
    <source>
        <dbReference type="ARBA" id="ARBA00006702"/>
    </source>
</evidence>
<evidence type="ECO:0000256" key="9">
    <source>
        <dbReference type="ARBA" id="ARBA00022801"/>
    </source>
</evidence>
<dbReference type="InterPro" id="IPR001752">
    <property type="entry name" value="Kinesin_motor_dom"/>
</dbReference>
<dbReference type="CDD" id="cd00143">
    <property type="entry name" value="PP2Cc"/>
    <property type="match status" value="1"/>
</dbReference>
<dbReference type="InterPro" id="IPR027417">
    <property type="entry name" value="P-loop_NTPase"/>
</dbReference>
<evidence type="ECO:0000259" key="21">
    <source>
        <dbReference type="PROSITE" id="PS50021"/>
    </source>
</evidence>
<feature type="region of interest" description="Disordered" evidence="20">
    <location>
        <begin position="208"/>
        <end position="238"/>
    </location>
</feature>
<comment type="cofactor">
    <cofactor evidence="2">
        <name>Mg(2+)</name>
        <dbReference type="ChEBI" id="CHEBI:18420"/>
    </cofactor>
</comment>
<dbReference type="SMART" id="SM00331">
    <property type="entry name" value="PP2C_SIG"/>
    <property type="match status" value="1"/>
</dbReference>
<comment type="cofactor">
    <cofactor evidence="1">
        <name>Mn(2+)</name>
        <dbReference type="ChEBI" id="CHEBI:29035"/>
    </cofactor>
</comment>
<dbReference type="GO" id="GO:0007018">
    <property type="term" value="P:microtubule-based movement"/>
    <property type="evidence" value="ECO:0007669"/>
    <property type="project" value="InterPro"/>
</dbReference>
<evidence type="ECO:0000256" key="16">
    <source>
        <dbReference type="ARBA" id="ARBA00047761"/>
    </source>
</evidence>
<dbReference type="Gene3D" id="3.40.850.10">
    <property type="entry name" value="Kinesin motor domain"/>
    <property type="match status" value="1"/>
</dbReference>
<evidence type="ECO:0000256" key="20">
    <source>
        <dbReference type="SAM" id="MobiDB-lite"/>
    </source>
</evidence>
<comment type="catalytic activity">
    <reaction evidence="17">
        <text>O-phospho-L-threonyl-[protein] + H2O = L-threonyl-[protein] + phosphate</text>
        <dbReference type="Rhea" id="RHEA:47004"/>
        <dbReference type="Rhea" id="RHEA-COMP:11060"/>
        <dbReference type="Rhea" id="RHEA-COMP:11605"/>
        <dbReference type="ChEBI" id="CHEBI:15377"/>
        <dbReference type="ChEBI" id="CHEBI:30013"/>
        <dbReference type="ChEBI" id="CHEBI:43474"/>
        <dbReference type="ChEBI" id="CHEBI:61977"/>
        <dbReference type="EC" id="3.1.3.16"/>
    </reaction>
</comment>
<dbReference type="PROSITE" id="PS51746">
    <property type="entry name" value="PPM_2"/>
    <property type="match status" value="1"/>
</dbReference>
<dbReference type="InterPro" id="IPR036961">
    <property type="entry name" value="Kinesin_motor_dom_sf"/>
</dbReference>
<evidence type="ECO:0000259" key="23">
    <source>
        <dbReference type="PROSITE" id="PS51746"/>
    </source>
</evidence>
<protein>
    <recommendedName>
        <fullName evidence="5">protein-serine/threonine phosphatase</fullName>
        <ecNumber evidence="5">3.1.3.16</ecNumber>
    </recommendedName>
</protein>
<dbReference type="GO" id="GO:0003777">
    <property type="term" value="F:microtubule motor activity"/>
    <property type="evidence" value="ECO:0007669"/>
    <property type="project" value="InterPro"/>
</dbReference>
<keyword evidence="9" id="KW-0378">Hydrolase</keyword>
<evidence type="ECO:0000259" key="22">
    <source>
        <dbReference type="PROSITE" id="PS50067"/>
    </source>
</evidence>
<dbReference type="Gene3D" id="1.10.418.10">
    <property type="entry name" value="Calponin-like domain"/>
    <property type="match status" value="1"/>
</dbReference>
<feature type="region of interest" description="Disordered" evidence="20">
    <location>
        <begin position="31"/>
        <end position="53"/>
    </location>
</feature>
<dbReference type="Pfam" id="PF00225">
    <property type="entry name" value="Kinesin"/>
    <property type="match status" value="1"/>
</dbReference>
<dbReference type="SUPFAM" id="SSF47576">
    <property type="entry name" value="Calponin-homology domain, CH-domain"/>
    <property type="match status" value="1"/>
</dbReference>
<feature type="region of interest" description="Disordered" evidence="20">
    <location>
        <begin position="786"/>
        <end position="886"/>
    </location>
</feature>
<keyword evidence="25" id="KW-1185">Reference proteome</keyword>
<feature type="region of interest" description="Disordered" evidence="20">
    <location>
        <begin position="902"/>
        <end position="922"/>
    </location>
</feature>
<feature type="compositionally biased region" description="Basic and acidic residues" evidence="20">
    <location>
        <begin position="872"/>
        <end position="885"/>
    </location>
</feature>
<dbReference type="PANTHER" id="PTHR47972">
    <property type="entry name" value="KINESIN-LIKE PROTEIN KLP-3"/>
    <property type="match status" value="1"/>
</dbReference>
<feature type="compositionally biased region" description="Polar residues" evidence="20">
    <location>
        <begin position="226"/>
        <end position="238"/>
    </location>
</feature>
<feature type="compositionally biased region" description="Basic and acidic residues" evidence="20">
    <location>
        <begin position="853"/>
        <end position="862"/>
    </location>
</feature>
<sequence length="1438" mass="157175">MATEQQDSRLCLASILEDFIKQRNIQVSVDVDSSSKNADETSGGRDLPADPSDLKRNEAARWIRHTLGVVGGRDLPADPSEDDFRIALRSGILLCNVLNKVKPGAVPKVVEAPNDPLVNQEGAALSAFQYFENLRNFLVVVEEMGIPTFEVSDFEKGGKSTRIVECVLALKSYREWKQSGGSGTWRYIVTSKPTTFGIAKQYKRKDSEASVDAVPTSSPSYTPSSEQQPLFDSNTKNGGSANSIDAIVRAVFSDKSKEEVPSIVEDMLKSVMVEYERRLATQSAMYVEEDVTKMVNNNTDASQANNAEVSKVQDHDVYVISKDKAEKQQMILDRQKTHTEELKQDIKAVKAGLSLLQMKYQQEFTSLSEHLHGLAYAATGYQRVLEENRKLYNQVQDLKGSIRVYCRVRPFLPGQTSALTTVDHIEESTISIATPSKYGKEGRKSFTFNKVFGPSASQEAVFADTQPLIRSVLDGYNVCIFAYGQTGSGKTFTMMGPNELTEESLGVNYRALSDLFHLSSERKETFSYKISVQMLEIYNEQVRDLLATNGQTSRYPFLKDFIRNSSQDGINVPEATLVPVSTTSDVISLMNLGQKNRAVSATAMNDRSSRSHSCLTVHVQGRDLTSGATLRGTMHLVDLAGSERVDKSEVTGDRLKEAQHINKSLSALGDVIASLSQKNNHIPYRNSKLTQLLQDSLGGQAKTLMFIHISPEVDTLGETLSTLKFAERVATVELGAARVNKDTSEVKELKEQIASLKLALARKESEPDQTQIPRVITPDKLLRRKSLGVSKSANTRQFQTKHKPSLVDDVNSIEGQSDSASSVDLQGLVGSSPPSWKSPSTDGKEEEVEISEWVDKHEDEITRSNNKSQTQLDKRVSSLKRERASRGGNVVVDKGFEVRKIPYEEEANESDETATSDGSESSNMMWQLNVQVNVPRAAASSNGSSGSSTKLKKSLTKTKSMLPSLIPAPTRRLSLGASSSPGQTSSTRQSTNAEMSPSKASRTKESLVPLATLIGRELRSEKLEKPLLIYGQAALAKKGEDFFLIKTDCERVPGDPSSAFSVFGIFDGHNGNSAAIYTKERLLDNVVSAIPQGASREEWLQALPRALVAGFVKTDIEFQQKGETSGTTVTFVIIDGWTITVGSVGDSRCILDTQGGVVSLLTVDHRLEENVEERERVTASGGEVGRLNVFGGNEVWSCPVDFIYMLHCVFGLWSARRCWPGGLCLSRSIGDTDVGEYIVPIPHVKQVKLSDAGGRLIIASDGIWDILSSDMAAKACRGLSAELAAKLVVKEALRTKGLKDDTTCVVVDIVPSDHLTSAPTPKKKQNTFTAFLSKKKHTDTNNKNGNKLSSVGVEELFEEGSAMLADRLGKDLPSNTDTGLLKCAVCQVDQSPGEALSSNEGSISSASKRWEGPFLCTICKKKKDAMEGKRPSKGSVTT</sequence>
<feature type="domain" description="Calponin-homology (CH)" evidence="21">
    <location>
        <begin position="53"/>
        <end position="175"/>
    </location>
</feature>
<dbReference type="CDD" id="cd01366">
    <property type="entry name" value="KISc_C_terminal"/>
    <property type="match status" value="1"/>
</dbReference>
<name>A0A8X7PTU0_BRACI</name>
<dbReference type="InterPro" id="IPR001715">
    <property type="entry name" value="CH_dom"/>
</dbReference>
<keyword evidence="15" id="KW-0464">Manganese</keyword>
<dbReference type="InterPro" id="IPR019821">
    <property type="entry name" value="Kinesin_motor_CS"/>
</dbReference>
<dbReference type="PROSITE" id="PS50067">
    <property type="entry name" value="KINESIN_MOTOR_2"/>
    <property type="match status" value="1"/>
</dbReference>
<evidence type="ECO:0000256" key="12">
    <source>
        <dbReference type="ARBA" id="ARBA00022912"/>
    </source>
</evidence>
<dbReference type="InterPro" id="IPR027640">
    <property type="entry name" value="Kinesin-like_fam"/>
</dbReference>
<dbReference type="PROSITE" id="PS00411">
    <property type="entry name" value="KINESIN_MOTOR_1"/>
    <property type="match status" value="1"/>
</dbReference>
<evidence type="ECO:0000256" key="19">
    <source>
        <dbReference type="SAM" id="Coils"/>
    </source>
</evidence>
<keyword evidence="10 18" id="KW-0067">ATP-binding</keyword>
<evidence type="ECO:0000256" key="18">
    <source>
        <dbReference type="PROSITE-ProRule" id="PRU00283"/>
    </source>
</evidence>
<dbReference type="SMART" id="SM00332">
    <property type="entry name" value="PP2Cc"/>
    <property type="match status" value="1"/>
</dbReference>
<feature type="compositionally biased region" description="Low complexity" evidence="20">
    <location>
        <begin position="215"/>
        <end position="225"/>
    </location>
</feature>
<dbReference type="EC" id="3.1.3.16" evidence="5"/>
<dbReference type="FunFam" id="3.60.40.10:FF:000013">
    <property type="entry name" value="probable protein phosphatase 2C 5"/>
    <property type="match status" value="1"/>
</dbReference>
<proteinExistence type="inferred from homology"/>
<evidence type="ECO:0000256" key="7">
    <source>
        <dbReference type="ARBA" id="ARBA00022723"/>
    </source>
</evidence>
<keyword evidence="12" id="KW-0904">Protein phosphatase</keyword>
<dbReference type="Gene3D" id="3.60.40.10">
    <property type="entry name" value="PPM-type phosphatase domain"/>
    <property type="match status" value="1"/>
</dbReference>
<evidence type="ECO:0000313" key="24">
    <source>
        <dbReference type="EMBL" id="KAG2256647.1"/>
    </source>
</evidence>
<evidence type="ECO:0000313" key="25">
    <source>
        <dbReference type="Proteomes" id="UP000886595"/>
    </source>
</evidence>
<comment type="caution">
    <text evidence="24">The sequence shown here is derived from an EMBL/GenBank/DDBJ whole genome shotgun (WGS) entry which is preliminary data.</text>
</comment>
<dbReference type="PANTHER" id="PTHR47972:SF12">
    <property type="entry name" value="KINESIN-LIKE PROTEIN KIN-14H"/>
    <property type="match status" value="1"/>
</dbReference>
<dbReference type="Pfam" id="PF00481">
    <property type="entry name" value="PP2C"/>
    <property type="match status" value="1"/>
</dbReference>
<keyword evidence="8 18" id="KW-0547">Nucleotide-binding</keyword>